<dbReference type="GO" id="GO:0006412">
    <property type="term" value="P:translation"/>
    <property type="evidence" value="ECO:0007669"/>
    <property type="project" value="InterPro"/>
</dbReference>
<dbReference type="InterPro" id="IPR036967">
    <property type="entry name" value="Ribosomal_uS11_sf"/>
</dbReference>
<dbReference type="EMBL" id="MT117919">
    <property type="protein sequence ID" value="QJH88495.1"/>
    <property type="molecule type" value="Genomic_DNA"/>
</dbReference>
<dbReference type="SUPFAM" id="SSF53137">
    <property type="entry name" value="Translational machinery components"/>
    <property type="match status" value="1"/>
</dbReference>
<keyword evidence="4" id="KW-0812">Transmembrane</keyword>
<feature type="transmembrane region" description="Helical" evidence="4">
    <location>
        <begin position="7"/>
        <end position="26"/>
    </location>
</feature>
<evidence type="ECO:0000313" key="5">
    <source>
        <dbReference type="EMBL" id="QJH88495.1"/>
    </source>
</evidence>
<keyword evidence="4" id="KW-0472">Membrane</keyword>
<reference evidence="5" key="1">
    <citation type="journal article" date="2020" name="J. Phycol.">
        <title>The Organelle Genomes in the Photosynthetic Red Algal Parasite Pterocladiophila hemisphaerica (Florideophyceae, Rhodophyta) Have Elevated Substitution Rates and Extreme Gene Loss in the Plastid Genome.</title>
        <authorList>
            <person name="Preuss M."/>
            <person name="Verbruggen H."/>
            <person name="Zuccarello G.C."/>
        </authorList>
    </citation>
    <scope>NUCLEOTIDE SEQUENCE</scope>
</reference>
<dbReference type="AlphaFoldDB" id="A0A6M3WWQ7"/>
<dbReference type="GO" id="GO:1990904">
    <property type="term" value="C:ribonucleoprotein complex"/>
    <property type="evidence" value="ECO:0007669"/>
    <property type="project" value="UniProtKB-KW"/>
</dbReference>
<geneLocation type="mitochondrion" evidence="5"/>
<dbReference type="Gene3D" id="3.30.420.80">
    <property type="entry name" value="Ribosomal protein S11"/>
    <property type="match status" value="1"/>
</dbReference>
<evidence type="ECO:0000256" key="3">
    <source>
        <dbReference type="ARBA" id="ARBA00023274"/>
    </source>
</evidence>
<evidence type="ECO:0000256" key="1">
    <source>
        <dbReference type="ARBA" id="ARBA00006194"/>
    </source>
</evidence>
<evidence type="ECO:0000256" key="2">
    <source>
        <dbReference type="ARBA" id="ARBA00022980"/>
    </source>
</evidence>
<proteinExistence type="inferred from homology"/>
<dbReference type="PIRSF" id="PIRSF002131">
    <property type="entry name" value="Ribosomal_S11"/>
    <property type="match status" value="1"/>
</dbReference>
<feature type="transmembrane region" description="Helical" evidence="4">
    <location>
        <begin position="46"/>
        <end position="62"/>
    </location>
</feature>
<evidence type="ECO:0000256" key="4">
    <source>
        <dbReference type="SAM" id="Phobius"/>
    </source>
</evidence>
<dbReference type="InterPro" id="IPR001971">
    <property type="entry name" value="Ribosomal_uS11"/>
</dbReference>
<dbReference type="GO" id="GO:0003735">
    <property type="term" value="F:structural constituent of ribosome"/>
    <property type="evidence" value="ECO:0007669"/>
    <property type="project" value="InterPro"/>
</dbReference>
<comment type="similarity">
    <text evidence="1">Belongs to the universal ribosomal protein uS11 family.</text>
</comment>
<keyword evidence="4" id="KW-1133">Transmembrane helix</keyword>
<organism evidence="5">
    <name type="scientific">Pterocladiophila hemisphaerica</name>
    <dbReference type="NCBI Taxonomy" id="2712948"/>
    <lineage>
        <taxon>Eukaryota</taxon>
        <taxon>Rhodophyta</taxon>
        <taxon>Florideophyceae</taxon>
        <taxon>Rhodymeniophycidae</taxon>
        <taxon>Gracilariales</taxon>
        <taxon>Pterocladiophilaceae</taxon>
        <taxon>Pterocladiophila</taxon>
    </lineage>
</organism>
<keyword evidence="3" id="KW-0687">Ribonucleoprotein</keyword>
<sequence length="118" mass="13689">MKNKQSVVLFISFTASNILYTITTLQKNVLFWINSGSKRQKNAKKITPTVIALIMQLLFKYLSKMQFGYIHVCFKGESKNKKIILKTIKKLSRIKILSIKNKISNSHNGCQIKKRKRL</sequence>
<keyword evidence="5" id="KW-0496">Mitochondrion</keyword>
<dbReference type="GO" id="GO:0005840">
    <property type="term" value="C:ribosome"/>
    <property type="evidence" value="ECO:0007669"/>
    <property type="project" value="UniProtKB-KW"/>
</dbReference>
<name>A0A6M3WWQ7_9FLOR</name>
<accession>A0A6M3WWQ7</accession>
<dbReference type="Pfam" id="PF00411">
    <property type="entry name" value="Ribosomal_S11"/>
    <property type="match status" value="1"/>
</dbReference>
<dbReference type="HAMAP" id="MF_01310">
    <property type="entry name" value="Ribosomal_uS11"/>
    <property type="match status" value="1"/>
</dbReference>
<gene>
    <name evidence="5" type="primary">rps11</name>
</gene>
<keyword evidence="2 5" id="KW-0689">Ribosomal protein</keyword>
<protein>
    <submittedName>
        <fullName evidence="5">Ribosomal protein S11</fullName>
    </submittedName>
</protein>